<dbReference type="GO" id="GO:0030248">
    <property type="term" value="F:cellulose binding"/>
    <property type="evidence" value="ECO:0007669"/>
    <property type="project" value="InterPro"/>
</dbReference>
<comment type="caution">
    <text evidence="7">The sequence shown here is derived from an EMBL/GenBank/DDBJ whole genome shotgun (WGS) entry which is preliminary data.</text>
</comment>
<dbReference type="PROSITE" id="PS50948">
    <property type="entry name" value="PAN"/>
    <property type="match status" value="2"/>
</dbReference>
<gene>
    <name evidence="7" type="ORF">P43SY_009995</name>
</gene>
<dbReference type="InterPro" id="IPR000177">
    <property type="entry name" value="Apple"/>
</dbReference>
<dbReference type="PANTHER" id="PTHR33946:SF4">
    <property type="entry name" value="COAGULATION FACTOR XI"/>
    <property type="match status" value="1"/>
</dbReference>
<evidence type="ECO:0000256" key="5">
    <source>
        <dbReference type="SAM" id="SignalP"/>
    </source>
</evidence>
<evidence type="ECO:0000256" key="1">
    <source>
        <dbReference type="ARBA" id="ARBA00022729"/>
    </source>
</evidence>
<dbReference type="SMART" id="SM00223">
    <property type="entry name" value="APPLE"/>
    <property type="match status" value="3"/>
</dbReference>
<dbReference type="Gene3D" id="3.50.4.10">
    <property type="entry name" value="Hepatocyte Growth Factor"/>
    <property type="match status" value="3"/>
</dbReference>
<dbReference type="PANTHER" id="PTHR33946">
    <property type="match status" value="1"/>
</dbReference>
<dbReference type="InterPro" id="IPR000254">
    <property type="entry name" value="CBD"/>
</dbReference>
<dbReference type="GO" id="GO:0016755">
    <property type="term" value="F:aminoacyltransferase activity"/>
    <property type="evidence" value="ECO:0007669"/>
    <property type="project" value="InterPro"/>
</dbReference>
<feature type="signal peptide" evidence="5">
    <location>
        <begin position="1"/>
        <end position="22"/>
    </location>
</feature>
<keyword evidence="3" id="KW-1015">Disulfide bond</keyword>
<dbReference type="Gene3D" id="3.30.40.240">
    <property type="entry name" value="Transglutaminase elicitor, body domain"/>
    <property type="match status" value="1"/>
</dbReference>
<protein>
    <recommendedName>
        <fullName evidence="6">Apple domain-containing protein</fullName>
    </recommendedName>
</protein>
<dbReference type="Pfam" id="PF16683">
    <property type="entry name" value="TGase_elicitor"/>
    <property type="match status" value="1"/>
</dbReference>
<dbReference type="CDD" id="cd01100">
    <property type="entry name" value="APPLE_Factor_XI_like"/>
    <property type="match status" value="3"/>
</dbReference>
<dbReference type="SMART" id="SM00236">
    <property type="entry name" value="fCBD"/>
    <property type="match status" value="3"/>
</dbReference>
<dbReference type="Pfam" id="PF14295">
    <property type="entry name" value="PAN_4"/>
    <property type="match status" value="3"/>
</dbReference>
<dbReference type="InterPro" id="IPR003609">
    <property type="entry name" value="Pan_app"/>
</dbReference>
<accession>A0AAD5Q515</accession>
<evidence type="ECO:0000256" key="4">
    <source>
        <dbReference type="SAM" id="MobiDB-lite"/>
    </source>
</evidence>
<keyword evidence="2" id="KW-0677">Repeat</keyword>
<feature type="compositionally biased region" description="Pro residues" evidence="4">
    <location>
        <begin position="90"/>
        <end position="102"/>
    </location>
</feature>
<feature type="chain" id="PRO_5042133377" description="Apple domain-containing protein" evidence="5">
    <location>
        <begin position="23"/>
        <end position="833"/>
    </location>
</feature>
<evidence type="ECO:0000313" key="8">
    <source>
        <dbReference type="Proteomes" id="UP001209570"/>
    </source>
</evidence>
<proteinExistence type="predicted"/>
<dbReference type="InterPro" id="IPR032048">
    <property type="entry name" value="TGase_elicitor"/>
</dbReference>
<evidence type="ECO:0000256" key="2">
    <source>
        <dbReference type="ARBA" id="ARBA00022737"/>
    </source>
</evidence>
<name>A0AAD5Q515_PYTIN</name>
<feature type="domain" description="Apple" evidence="6">
    <location>
        <begin position="762"/>
        <end position="833"/>
    </location>
</feature>
<organism evidence="7 8">
    <name type="scientific">Pythium insidiosum</name>
    <name type="common">Pythiosis disease agent</name>
    <dbReference type="NCBI Taxonomy" id="114742"/>
    <lineage>
        <taxon>Eukaryota</taxon>
        <taxon>Sar</taxon>
        <taxon>Stramenopiles</taxon>
        <taxon>Oomycota</taxon>
        <taxon>Peronosporomycetes</taxon>
        <taxon>Pythiales</taxon>
        <taxon>Pythiaceae</taxon>
        <taxon>Pythium</taxon>
    </lineage>
</organism>
<evidence type="ECO:0000256" key="3">
    <source>
        <dbReference type="ARBA" id="ARBA00023157"/>
    </source>
</evidence>
<sequence>MVASPFRFAAILSAAAVAVTDAASIAASATTPLPVESVLNKDHPAFGGMPSPNMVRPIAPPQEVVSRAEIAANPGTAAPNTTAPLTSAPSPSPTWTPEPTSPSPTAVNSTEHTRRKLEATSADVQRLESHFGQWMERNIYTLQQRWSGTTPQPIAWPGGYWPTYLDSINYRWSGEASPAEKYARAFGRDPGDFMNQVSAKLGVDSLNWLPSCTGDWQCFGGDICAKREGQSSGHCMQTWYGICHAWAPAAIQEPEPRCAVNKNGIQFYVQDLKALMTAMYAGAGVPVVFTGARYDGGNDGVDEYGRYIDAAHRDLGPGFFHIATTNIMGRFGKSFIVDVSPGPEVWNQPVRGYQVREVSYMSIDQAAQQFFNVARYPFNNEARKAAYVHMTFSWITESLEDGPLVSTGKVDGATHTQEYYYLLELDDNDNIIGGEWLWDSQRYHPDFLWFTTANPSNDATTAFGLKYSDVAELFRAAVSCGGPDPNPGTCGNDQTGATSCPNGQYCQPWNPSFYQCRSIDAKCGQQETGVDFYGDDISTHQLNLPEECCAKCHETQGCKAYTFINYNADGKAYCYLKKGSGQRQYKTGAVSAVIQSGGDSCAPHGGSCGNQWSGPQCCQNGQYCQPWNPDQYQCRDVPSQCGIQEVNVDYYGDDISTHQLVLPEECCDKCASTPGCKAYTFINYNADGKAYCYLKKGTGQKSTKVGAVSGVVTNPRPDPSCSTPVWGGCGNAATGASCCPDNQYCQPWDAGNFQCIYTPSKCSRQQTNVDYYGDDLAQFFGIGPGECCDKCAETDGCRAYTYVNDNKPQPACYLKRGTGEQRYHPSAVSAQLN</sequence>
<dbReference type="GO" id="GO:0006508">
    <property type="term" value="P:proteolysis"/>
    <property type="evidence" value="ECO:0007669"/>
    <property type="project" value="InterPro"/>
</dbReference>
<dbReference type="GO" id="GO:0005576">
    <property type="term" value="C:extracellular region"/>
    <property type="evidence" value="ECO:0007669"/>
    <property type="project" value="InterPro"/>
</dbReference>
<feature type="domain" description="Apple" evidence="6">
    <location>
        <begin position="641"/>
        <end position="721"/>
    </location>
</feature>
<keyword evidence="8" id="KW-1185">Reference proteome</keyword>
<evidence type="ECO:0000259" key="6">
    <source>
        <dbReference type="PROSITE" id="PS50948"/>
    </source>
</evidence>
<dbReference type="GO" id="GO:0005975">
    <property type="term" value="P:carbohydrate metabolic process"/>
    <property type="evidence" value="ECO:0007669"/>
    <property type="project" value="InterPro"/>
</dbReference>
<feature type="compositionally biased region" description="Low complexity" evidence="4">
    <location>
        <begin position="74"/>
        <end position="89"/>
    </location>
</feature>
<dbReference type="AlphaFoldDB" id="A0AAD5Q515"/>
<dbReference type="EMBL" id="JAKCXM010000229">
    <property type="protein sequence ID" value="KAJ0398058.1"/>
    <property type="molecule type" value="Genomic_DNA"/>
</dbReference>
<keyword evidence="1 5" id="KW-0732">Signal</keyword>
<evidence type="ECO:0000313" key="7">
    <source>
        <dbReference type="EMBL" id="KAJ0398058.1"/>
    </source>
</evidence>
<feature type="region of interest" description="Disordered" evidence="4">
    <location>
        <begin position="74"/>
        <end position="122"/>
    </location>
</feature>
<reference evidence="7" key="1">
    <citation type="submission" date="2021-12" db="EMBL/GenBank/DDBJ databases">
        <title>Prjna785345.</title>
        <authorList>
            <person name="Rujirawat T."/>
            <person name="Krajaejun T."/>
        </authorList>
    </citation>
    <scope>NUCLEOTIDE SEQUENCE</scope>
    <source>
        <strain evidence="7">Pi057C3</strain>
    </source>
</reference>
<dbReference type="Proteomes" id="UP001209570">
    <property type="component" value="Unassembled WGS sequence"/>
</dbReference>